<feature type="chain" id="PRO_5045911724" description="histidine kinase" evidence="9">
    <location>
        <begin position="33"/>
        <end position="1387"/>
    </location>
</feature>
<dbReference type="InterPro" id="IPR018060">
    <property type="entry name" value="HTH_AraC"/>
</dbReference>
<dbReference type="InterPro" id="IPR011110">
    <property type="entry name" value="Reg_prop"/>
</dbReference>
<keyword evidence="9" id="KW-0732">Signal</keyword>
<organism evidence="13 14">
    <name type="scientific">Chryseobacterium caseinilyticum</name>
    <dbReference type="NCBI Taxonomy" id="2771428"/>
    <lineage>
        <taxon>Bacteria</taxon>
        <taxon>Pseudomonadati</taxon>
        <taxon>Bacteroidota</taxon>
        <taxon>Flavobacteriia</taxon>
        <taxon>Flavobacteriales</taxon>
        <taxon>Weeksellaceae</taxon>
        <taxon>Chryseobacterium group</taxon>
        <taxon>Chryseobacterium</taxon>
    </lineage>
</organism>
<evidence type="ECO:0000313" key="13">
    <source>
        <dbReference type="EMBL" id="MBD8081017.1"/>
    </source>
</evidence>
<dbReference type="InterPro" id="IPR009057">
    <property type="entry name" value="Homeodomain-like_sf"/>
</dbReference>
<keyword evidence="14" id="KW-1185">Reference proteome</keyword>
<dbReference type="PROSITE" id="PS50110">
    <property type="entry name" value="RESPONSE_REGULATORY"/>
    <property type="match status" value="1"/>
</dbReference>
<dbReference type="PANTHER" id="PTHR43547:SF2">
    <property type="entry name" value="HYBRID SIGNAL TRANSDUCTION HISTIDINE KINASE C"/>
    <property type="match status" value="1"/>
</dbReference>
<dbReference type="PRINTS" id="PR00344">
    <property type="entry name" value="BCTRLSENSOR"/>
</dbReference>
<keyword evidence="3 7" id="KW-0597">Phosphoprotein</keyword>
<feature type="domain" description="Histidine kinase" evidence="11">
    <location>
        <begin position="865"/>
        <end position="1085"/>
    </location>
</feature>
<sequence length="1387" mass="158256">MNHFNLNIIFKTFRKHFIQCLFVVLSFNFLSAQETVLNFNQINNDDDFSPSMISSMIQSSQGFIWIGTENGLFRYDGYNFNRYARDKQTTGNLSNNHINIIFEDSDKNLWIGTNHGVNFFDKNANNFHSVDISNDKGGRNYITSFVEDEQKSLWAGTFGGLKKINKKTKKLESINSELDKTRVLSLFYDKSFGIFVGGSTGLKCFDPKSLKQKLLPKVMSANSEFLKSKIKKILKTKNGDLWFGTETSGAFLYSAKENLLKQFKFNPNDPTSISSNWISDIVQWDDNYIWFATKDGLSIFNNHKKIFARVKHNPLNNFSLSDNDLKCFLKDQSSSIWIGTAIGGINFYNRANLNFTKISEASNGSFGLNNSTATGIVKENDHAIWVGTNGGGLNYLDVTNKISQYYSIANNDDKNLKNIITSLVEKDRNTLLCGTFNGLFQFDKNSKHFSHIPLNGGNSKENERPVTALMVDGSDIWVGTNGNGLKKITSDGKILNYKNGYSGGSLSDNFVMALQNRPDGIWISTQNGLNYFDKKLNKVTKIFNAKNSKPLDNNSLTVMFTDSKKRLWIGADYDGLYYLNESNNKFFVLNKNKGLTDATIKSITEDAQGNLWVAAEDFLYKIKIKNNGRFLKDSDFQITRYSSDDGISVKQFFYNAGVQLNDRLLVFGSSRGILLCNPEKIVKTSNVGKTVLTKLVVNNESIEAGRENDVLKKTISEVDEIKINYDQGYIALEFSNLNFINPQKSKYAYKISKSPSEDDWRFIGSQNRISLSNLDPGTYTLSIKSNNGDGNWNTNIKELKIEVLPPWWRTWWAYLCYVIIFVGANYAVYRFIKERIKQRREKFLEQIENEQKQEILTTQINFFTNISHEIRTPLTLIKGPVEELLSSENDEKTTYKLKTIKQNSDRLLKLVNELLDFRKAEKGYMKIYCQKQDVVSFCFEIFESYKNLAEEKNIEYKFVLNSNTIFAYFDKNQMEKVVFNLLSNAFKFTKKNGKIVFAVEKGSPAENAVFIKIKDNGIGIPENSKTSVFDRFFQVDDRGVHNMGSGVGLALSKNIVELHHGEISTPDEEGSWAKTVFQIKLQLGKKHLTEQQIVENTASEDTKQMLIDTEYSPAEESKIFNYEEEDESELDKKTIMIVEDNEEMRKFIISILSDEYHMIEFAEAKEAIIFLEKEIPDLIICDVMMPEMDGIDFCRHIKTTEGTNHIPVILLTAKASTDNKIEGLSTGADAYITKPFNTKELRLNIANLLSSKEILRLKYSGNFILNSDSNKLKTPEELFIKKLMRIIEENLENPDFDVNMLVDKIGMSRTILYKKVNTLTNHSVANLIKNLRLKKAANIILTTSHPISEVAFMVGFNDRKHFSKEFKKVYKVSPTSYKNDTESGEIN</sequence>
<dbReference type="Pfam" id="PF02518">
    <property type="entry name" value="HATPase_c"/>
    <property type="match status" value="1"/>
</dbReference>
<feature type="modified residue" description="4-aspartylphosphate" evidence="7">
    <location>
        <position position="1182"/>
    </location>
</feature>
<dbReference type="Pfam" id="PF07494">
    <property type="entry name" value="Reg_prop"/>
    <property type="match status" value="3"/>
</dbReference>
<dbReference type="SMART" id="SM00448">
    <property type="entry name" value="REC"/>
    <property type="match status" value="1"/>
</dbReference>
<gene>
    <name evidence="13" type="ORF">IC610_01120</name>
</gene>
<dbReference type="SMART" id="SM00342">
    <property type="entry name" value="HTH_ARAC"/>
    <property type="match status" value="1"/>
</dbReference>
<evidence type="ECO:0000256" key="1">
    <source>
        <dbReference type="ARBA" id="ARBA00000085"/>
    </source>
</evidence>
<feature type="transmembrane region" description="Helical" evidence="8">
    <location>
        <begin position="811"/>
        <end position="832"/>
    </location>
</feature>
<evidence type="ECO:0000256" key="7">
    <source>
        <dbReference type="PROSITE-ProRule" id="PRU00169"/>
    </source>
</evidence>
<evidence type="ECO:0000313" key="14">
    <source>
        <dbReference type="Proteomes" id="UP000637299"/>
    </source>
</evidence>
<dbReference type="InterPro" id="IPR018062">
    <property type="entry name" value="HTH_AraC-typ_CS"/>
</dbReference>
<dbReference type="SMART" id="SM00387">
    <property type="entry name" value="HATPase_c"/>
    <property type="match status" value="1"/>
</dbReference>
<dbReference type="InterPro" id="IPR013783">
    <property type="entry name" value="Ig-like_fold"/>
</dbReference>
<evidence type="ECO:0000256" key="3">
    <source>
        <dbReference type="ARBA" id="ARBA00022553"/>
    </source>
</evidence>
<evidence type="ECO:0000256" key="9">
    <source>
        <dbReference type="SAM" id="SignalP"/>
    </source>
</evidence>
<evidence type="ECO:0000256" key="8">
    <source>
        <dbReference type="SAM" id="Phobius"/>
    </source>
</evidence>
<reference evidence="13 14" key="1">
    <citation type="submission" date="2020-09" db="EMBL/GenBank/DDBJ databases">
        <title>Genome seq and assembly of Chryseobacterium sp.</title>
        <authorList>
            <person name="Chhetri G."/>
        </authorList>
    </citation>
    <scope>NUCLEOTIDE SEQUENCE [LARGE SCALE GENOMIC DNA]</scope>
    <source>
        <strain evidence="13 14">GCR10</strain>
    </source>
</reference>
<comment type="caution">
    <text evidence="13">The sequence shown here is derived from an EMBL/GenBank/DDBJ whole genome shotgun (WGS) entry which is preliminary data.</text>
</comment>
<dbReference type="InterPro" id="IPR011006">
    <property type="entry name" value="CheY-like_superfamily"/>
</dbReference>
<dbReference type="Gene3D" id="2.60.40.10">
    <property type="entry name" value="Immunoglobulins"/>
    <property type="match status" value="1"/>
</dbReference>
<keyword evidence="4" id="KW-0805">Transcription regulation</keyword>
<dbReference type="Gene3D" id="3.30.565.10">
    <property type="entry name" value="Histidine kinase-like ATPase, C-terminal domain"/>
    <property type="match status" value="1"/>
</dbReference>
<keyword evidence="8" id="KW-1133">Transmembrane helix</keyword>
<dbReference type="Proteomes" id="UP000637299">
    <property type="component" value="Unassembled WGS sequence"/>
</dbReference>
<dbReference type="InterPro" id="IPR001789">
    <property type="entry name" value="Sig_transdc_resp-reg_receiver"/>
</dbReference>
<evidence type="ECO:0000256" key="5">
    <source>
        <dbReference type="ARBA" id="ARBA00023125"/>
    </source>
</evidence>
<evidence type="ECO:0000256" key="2">
    <source>
        <dbReference type="ARBA" id="ARBA00012438"/>
    </source>
</evidence>
<dbReference type="InterPro" id="IPR005467">
    <property type="entry name" value="His_kinase_dom"/>
</dbReference>
<evidence type="ECO:0000259" key="10">
    <source>
        <dbReference type="PROSITE" id="PS01124"/>
    </source>
</evidence>
<evidence type="ECO:0000259" key="12">
    <source>
        <dbReference type="PROSITE" id="PS50110"/>
    </source>
</evidence>
<dbReference type="InterPro" id="IPR011123">
    <property type="entry name" value="Y_Y_Y"/>
</dbReference>
<protein>
    <recommendedName>
        <fullName evidence="2">histidine kinase</fullName>
        <ecNumber evidence="2">2.7.13.3</ecNumber>
    </recommendedName>
</protein>
<dbReference type="Gene3D" id="1.10.287.130">
    <property type="match status" value="1"/>
</dbReference>
<keyword evidence="6" id="KW-0804">Transcription</keyword>
<keyword evidence="8" id="KW-0472">Membrane</keyword>
<dbReference type="PROSITE" id="PS01124">
    <property type="entry name" value="HTH_ARAC_FAMILY_2"/>
    <property type="match status" value="1"/>
</dbReference>
<dbReference type="Gene3D" id="2.130.10.10">
    <property type="entry name" value="YVTN repeat-like/Quinoprotein amine dehydrogenase"/>
    <property type="match status" value="2"/>
</dbReference>
<dbReference type="SUPFAM" id="SSF47384">
    <property type="entry name" value="Homodimeric domain of signal transducing histidine kinase"/>
    <property type="match status" value="1"/>
</dbReference>
<dbReference type="InterPro" id="IPR015943">
    <property type="entry name" value="WD40/YVTN_repeat-like_dom_sf"/>
</dbReference>
<dbReference type="SUPFAM" id="SSF55874">
    <property type="entry name" value="ATPase domain of HSP90 chaperone/DNA topoisomerase II/histidine kinase"/>
    <property type="match status" value="1"/>
</dbReference>
<accession>A0ABR8Z6T8</accession>
<evidence type="ECO:0000256" key="6">
    <source>
        <dbReference type="ARBA" id="ARBA00023163"/>
    </source>
</evidence>
<dbReference type="PANTHER" id="PTHR43547">
    <property type="entry name" value="TWO-COMPONENT HISTIDINE KINASE"/>
    <property type="match status" value="1"/>
</dbReference>
<dbReference type="CDD" id="cd00075">
    <property type="entry name" value="HATPase"/>
    <property type="match status" value="1"/>
</dbReference>
<dbReference type="SMART" id="SM00388">
    <property type="entry name" value="HisKA"/>
    <property type="match status" value="1"/>
</dbReference>
<dbReference type="CDD" id="cd00082">
    <property type="entry name" value="HisKA"/>
    <property type="match status" value="1"/>
</dbReference>
<dbReference type="InterPro" id="IPR036890">
    <property type="entry name" value="HATPase_C_sf"/>
</dbReference>
<dbReference type="Pfam" id="PF07495">
    <property type="entry name" value="Y_Y_Y"/>
    <property type="match status" value="1"/>
</dbReference>
<keyword evidence="5" id="KW-0238">DNA-binding</keyword>
<feature type="signal peptide" evidence="9">
    <location>
        <begin position="1"/>
        <end position="32"/>
    </location>
</feature>
<feature type="domain" description="Response regulatory" evidence="12">
    <location>
        <begin position="1134"/>
        <end position="1249"/>
    </location>
</feature>
<dbReference type="InterPro" id="IPR003661">
    <property type="entry name" value="HisK_dim/P_dom"/>
</dbReference>
<feature type="domain" description="HTH araC/xylS-type" evidence="10">
    <location>
        <begin position="1281"/>
        <end position="1380"/>
    </location>
</feature>
<dbReference type="PROSITE" id="PS50109">
    <property type="entry name" value="HIS_KIN"/>
    <property type="match status" value="1"/>
</dbReference>
<dbReference type="EMBL" id="JACYFS010000001">
    <property type="protein sequence ID" value="MBD8081017.1"/>
    <property type="molecule type" value="Genomic_DNA"/>
</dbReference>
<dbReference type="EC" id="2.7.13.3" evidence="2"/>
<evidence type="ECO:0000259" key="11">
    <source>
        <dbReference type="PROSITE" id="PS50109"/>
    </source>
</evidence>
<dbReference type="Pfam" id="PF00512">
    <property type="entry name" value="HisKA"/>
    <property type="match status" value="1"/>
</dbReference>
<name>A0ABR8Z6T8_9FLAO</name>
<dbReference type="PROSITE" id="PS00041">
    <property type="entry name" value="HTH_ARAC_FAMILY_1"/>
    <property type="match status" value="1"/>
</dbReference>
<dbReference type="Pfam" id="PF12833">
    <property type="entry name" value="HTH_18"/>
    <property type="match status" value="1"/>
</dbReference>
<dbReference type="RefSeq" id="WP_191734838.1">
    <property type="nucleotide sequence ID" value="NZ_JACYFS010000001.1"/>
</dbReference>
<dbReference type="Gene3D" id="1.10.10.60">
    <property type="entry name" value="Homeodomain-like"/>
    <property type="match status" value="1"/>
</dbReference>
<dbReference type="SUPFAM" id="SSF63829">
    <property type="entry name" value="Calcium-dependent phosphotriesterase"/>
    <property type="match status" value="2"/>
</dbReference>
<proteinExistence type="predicted"/>
<dbReference type="SUPFAM" id="SSF52172">
    <property type="entry name" value="CheY-like"/>
    <property type="match status" value="1"/>
</dbReference>
<comment type="catalytic activity">
    <reaction evidence="1">
        <text>ATP + protein L-histidine = ADP + protein N-phospho-L-histidine.</text>
        <dbReference type="EC" id="2.7.13.3"/>
    </reaction>
</comment>
<dbReference type="Gene3D" id="3.40.50.2300">
    <property type="match status" value="1"/>
</dbReference>
<dbReference type="InterPro" id="IPR004358">
    <property type="entry name" value="Sig_transdc_His_kin-like_C"/>
</dbReference>
<dbReference type="SUPFAM" id="SSF101898">
    <property type="entry name" value="NHL repeat"/>
    <property type="match status" value="1"/>
</dbReference>
<dbReference type="InterPro" id="IPR036097">
    <property type="entry name" value="HisK_dim/P_sf"/>
</dbReference>
<dbReference type="SUPFAM" id="SSF46689">
    <property type="entry name" value="Homeodomain-like"/>
    <property type="match status" value="1"/>
</dbReference>
<evidence type="ECO:0000256" key="4">
    <source>
        <dbReference type="ARBA" id="ARBA00023015"/>
    </source>
</evidence>
<dbReference type="Pfam" id="PF00072">
    <property type="entry name" value="Response_reg"/>
    <property type="match status" value="1"/>
</dbReference>
<keyword evidence="8" id="KW-0812">Transmembrane</keyword>
<dbReference type="InterPro" id="IPR003594">
    <property type="entry name" value="HATPase_dom"/>
</dbReference>